<evidence type="ECO:0000313" key="2">
    <source>
        <dbReference type="EMBL" id="GMT19438.1"/>
    </source>
</evidence>
<protein>
    <recommendedName>
        <fullName evidence="4">B box-type domain-containing protein</fullName>
    </recommendedName>
</protein>
<evidence type="ECO:0000313" key="3">
    <source>
        <dbReference type="Proteomes" id="UP001432322"/>
    </source>
</evidence>
<organism evidence="2 3">
    <name type="scientific">Pristionchus fissidentatus</name>
    <dbReference type="NCBI Taxonomy" id="1538716"/>
    <lineage>
        <taxon>Eukaryota</taxon>
        <taxon>Metazoa</taxon>
        <taxon>Ecdysozoa</taxon>
        <taxon>Nematoda</taxon>
        <taxon>Chromadorea</taxon>
        <taxon>Rhabditida</taxon>
        <taxon>Rhabditina</taxon>
        <taxon>Diplogasteromorpha</taxon>
        <taxon>Diplogasteroidea</taxon>
        <taxon>Neodiplogasteridae</taxon>
        <taxon>Pristionchus</taxon>
    </lineage>
</organism>
<feature type="transmembrane region" description="Helical" evidence="1">
    <location>
        <begin position="188"/>
        <end position="221"/>
    </location>
</feature>
<dbReference type="EMBL" id="BTSY01000003">
    <property type="protein sequence ID" value="GMT19438.1"/>
    <property type="molecule type" value="Genomic_DNA"/>
</dbReference>
<proteinExistence type="predicted"/>
<reference evidence="2" key="1">
    <citation type="submission" date="2023-10" db="EMBL/GenBank/DDBJ databases">
        <title>Genome assembly of Pristionchus species.</title>
        <authorList>
            <person name="Yoshida K."/>
            <person name="Sommer R.J."/>
        </authorList>
    </citation>
    <scope>NUCLEOTIDE SEQUENCE</scope>
    <source>
        <strain evidence="2">RS5133</strain>
    </source>
</reference>
<comment type="caution">
    <text evidence="2">The sequence shown here is derived from an EMBL/GenBank/DDBJ whole genome shotgun (WGS) entry which is preliminary data.</text>
</comment>
<keyword evidence="3" id="KW-1185">Reference proteome</keyword>
<keyword evidence="1" id="KW-0472">Membrane</keyword>
<dbReference type="Proteomes" id="UP001432322">
    <property type="component" value="Unassembled WGS sequence"/>
</dbReference>
<name>A0AAV5VM94_9BILA</name>
<evidence type="ECO:0000256" key="1">
    <source>
        <dbReference type="SAM" id="Phobius"/>
    </source>
</evidence>
<sequence>FRPHRDGTKCAECSVPPKISSLRVCRTCESSPLLCPDCALNSHNGHSFLSYESFLASKQCGESLEKLQVSCENLKFHTRDLFTRVISSIDKLRTKCDTLSVAPSLRALSNENPIEALRKSDRMIEVIDKSSERIAEKLMEAEMFIEDQLSVLSDDEANRGNGAPPVPPRRRLPPLMGKSLNDRYSSGFSLVTTITCLIYLVSFFPLFVFFIISIALLYFVIYPWYSQYGNEVVNDNLKEEVIEISQ</sequence>
<gene>
    <name evidence="2" type="ORF">PFISCL1PPCAC_10735</name>
</gene>
<feature type="non-terminal residue" evidence="2">
    <location>
        <position position="1"/>
    </location>
</feature>
<accession>A0AAV5VM94</accession>
<keyword evidence="1" id="KW-1133">Transmembrane helix</keyword>
<keyword evidence="1" id="KW-0812">Transmembrane</keyword>
<dbReference type="AlphaFoldDB" id="A0AAV5VM94"/>
<evidence type="ECO:0008006" key="4">
    <source>
        <dbReference type="Google" id="ProtNLM"/>
    </source>
</evidence>